<feature type="transmembrane region" description="Helical" evidence="1">
    <location>
        <begin position="1183"/>
        <end position="1203"/>
    </location>
</feature>
<accession>A0AAC9W4C7</accession>
<organism evidence="3 4">
    <name type="scientific">Eubacterium limosum</name>
    <dbReference type="NCBI Taxonomy" id="1736"/>
    <lineage>
        <taxon>Bacteria</taxon>
        <taxon>Bacillati</taxon>
        <taxon>Bacillota</taxon>
        <taxon>Clostridia</taxon>
        <taxon>Eubacteriales</taxon>
        <taxon>Eubacteriaceae</taxon>
        <taxon>Eubacterium</taxon>
    </lineage>
</organism>
<evidence type="ECO:0000313" key="3">
    <source>
        <dbReference type="EMBL" id="ARD67017.1"/>
    </source>
</evidence>
<keyword evidence="1" id="KW-1133">Transmembrane helix</keyword>
<evidence type="ECO:0000256" key="2">
    <source>
        <dbReference type="SAM" id="SignalP"/>
    </source>
</evidence>
<dbReference type="Gene3D" id="2.60.40.10">
    <property type="entry name" value="Immunoglobulins"/>
    <property type="match status" value="1"/>
</dbReference>
<feature type="signal peptide" evidence="2">
    <location>
        <begin position="1"/>
        <end position="31"/>
    </location>
</feature>
<keyword evidence="1" id="KW-0812">Transmembrane</keyword>
<gene>
    <name evidence="3" type="ORF">B2M23_16415</name>
</gene>
<dbReference type="AlphaFoldDB" id="A0AAC9W4C7"/>
<keyword evidence="2" id="KW-0732">Signal</keyword>
<sequence>MTKEKRTSDLCKILLFTFALLMLCLQMPVAAATPEQENPVAEAVTEIVFQSTNANPMICKQGEKINLSYKIAPETLVKAVKIGGQEVIPVENPEATGAFLAEYNIDETTKVEKINYEIQCVVTQDGQEKEFIYSNEEKDSIQYYKPIEITEIKYVSDNQETQSAINGSVLTFSFLSNQELVDLSMIKIGDTSIELKHEVVEGKNHYSAQYTVPQDKYEDGVLIPLDLSSLQFVQDIAGNIAMVSTDAKIVYHAPLSIQDVHFTSNQPEKGIAVNGSELTFSFSSNRKLVNLGQIRIGKNTLEMNETEHEGNISYDCHLIVRENMFSDLTDIPLDLSQINAVSDQYGNTATIETDDKIVYYAPLEISHVTFESDHNNPSVAINGSTLRFSFYSNHELMNLGKIVIGNSELALEMEKEGDHFRYFANHKVSEDYQDASPITLDDSKIESVKDAAGQEAGVHTEEVITYYKALSMNNIVKLNFSCTGNKVGNTYYVKNNDQITVSLECNRPLTNTDLRIADQRIEMKSEDGFSWTGTYTVENLQDRSVINTALTLQDIYDTPPYNVSGDHFTTCVFYSALQINQLSYQSSNENGMELAKNGDVLTVAFSTNHESNIKNCQIGGQSVEVESGNRIDYTARIEVTGNLAADQESIPFSITAGDDANNEDVTKTQHDTTQIIYYAPIQLSDLKFMSSNERDGSKYAKDGDTLTASVAANHRITCIGQIAGSNVTAAADDKTYTATQNVRGLIDQQAIGFSLVASDLAGNTPVTVSEADAGVQIIYYAPITAEAAITSNNAKNSKYAKAGDTISGVITANHEVTATDAQLHGFRANTGGKGETLQASLQLEGGSQGNIGAFFRIEDAAGNTRTIEKQSDIIYDDIAPTIKIDPIVNGFMNQKISINAVYEDSNLDGSTAAFKVNDQDRLQQKNSGQNALTSSVELSEDGTYSISAQIEDMAGNRSESTGGTVVIDRTKPEIVTMNIDLDKQPAYKSGVKLSDYFLVKDDHLDTINCLLTHKTGLMKTIAWNLDDHIDTEGEKGMELSALDKAKNQSNQLEYGFFVDGTAPKPLVTEKNTNTPIPENKKTELSKDARINIELDKIWIGNEKPDYFTKMEIKNMDSGEVVNLLENQDQISKTLYQLHEDGDYQLTVAANDEVGNELGEVTYKMAVNSEKISVTAPESMVNPLIYVGIAAVAALCTLLIFFLMNKRKGKKADENNH</sequence>
<evidence type="ECO:0008006" key="5">
    <source>
        <dbReference type="Google" id="ProtNLM"/>
    </source>
</evidence>
<reference evidence="4" key="1">
    <citation type="journal article" date="2017" name="Sci. Rep.">
        <title>Determination of the Genome and Primary Transcriptome of Syngas Fermenting Eubacterium limosum ATCC 8486.</title>
        <authorList>
            <person name="Song Y."/>
            <person name="Shin J."/>
            <person name="Jeong Y."/>
            <person name="Jin S."/>
            <person name="Lee J.K."/>
            <person name="Kim D.R."/>
            <person name="Kim S.C."/>
            <person name="Cho S."/>
            <person name="Cho B.K."/>
        </authorList>
    </citation>
    <scope>NUCLEOTIDE SEQUENCE [LARGE SCALE GENOMIC DNA]</scope>
    <source>
        <strain evidence="4">ATCC 8486</strain>
    </source>
</reference>
<evidence type="ECO:0000313" key="4">
    <source>
        <dbReference type="Proteomes" id="UP000192391"/>
    </source>
</evidence>
<keyword evidence="1" id="KW-0472">Membrane</keyword>
<dbReference type="Proteomes" id="UP000192391">
    <property type="component" value="Chromosome"/>
</dbReference>
<feature type="chain" id="PRO_5042050376" description="Ig-like domain-containing protein" evidence="2">
    <location>
        <begin position="32"/>
        <end position="1216"/>
    </location>
</feature>
<dbReference type="KEGG" id="elim:B2M23_16415"/>
<evidence type="ECO:0000256" key="1">
    <source>
        <dbReference type="SAM" id="Phobius"/>
    </source>
</evidence>
<dbReference type="InterPro" id="IPR013783">
    <property type="entry name" value="Ig-like_fold"/>
</dbReference>
<name>A0AAC9W4C7_EUBLI</name>
<proteinExistence type="predicted"/>
<dbReference type="EMBL" id="CP019962">
    <property type="protein sequence ID" value="ARD67017.1"/>
    <property type="molecule type" value="Genomic_DNA"/>
</dbReference>
<protein>
    <recommendedName>
        <fullName evidence="5">Ig-like domain-containing protein</fullName>
    </recommendedName>
</protein>
<dbReference type="RefSeq" id="WP_038352324.1">
    <property type="nucleotide sequence ID" value="NZ_CP019962.1"/>
</dbReference>